<keyword evidence="6" id="KW-1185">Reference proteome</keyword>
<evidence type="ECO:0000256" key="1">
    <source>
        <dbReference type="ARBA" id="ARBA00008954"/>
    </source>
</evidence>
<gene>
    <name evidence="5" type="ORF">ABQ292_15775</name>
</gene>
<evidence type="ECO:0000256" key="4">
    <source>
        <dbReference type="SAM" id="MobiDB-lite"/>
    </source>
</evidence>
<sequence>MTPQRMHMANSYDPSAARSTLPPSAAALLERRERVLGAPYRLFYEEPLEAVRGEGALLFDAAGRDHLDVYNNVPAVGHSNRRVQQAVADQLGRLNTHTRYLTHEVVDYAERLTALFPPHLQQVVFCCSGSEAVDLAMRITEYQTGADGWLVTRHAYHGTTRAAAAVSPSLGPNNPIPRHVVLVDAPDQLREDPAGIERAFAARVTDGIETLRQRGTALAGLLVDSCLSSDGLQLDPAGWLRSAVDVVHRHGGVYLADEVQPGFGRLGTGWWGFPRHDVAPDLVVLGKPMGNGLPISAVMGQPSLFDRFGRDVRYFNTFAGNPVCIAAASAVLDEIEDRDLIPHAAEVGRHLLDELRRLTADDERIGEVRGSGLFVAVELVRDRAGRAPDAGAAAFLVNELRRRRVLISASGRDGNVLKLRPPLVFGHRHAERFLTEFSAALSVLGAPG</sequence>
<comment type="caution">
    <text evidence="5">The sequence shown here is derived from an EMBL/GenBank/DDBJ whole genome shotgun (WGS) entry which is preliminary data.</text>
</comment>
<dbReference type="Proteomes" id="UP001560045">
    <property type="component" value="Unassembled WGS sequence"/>
</dbReference>
<dbReference type="InterPro" id="IPR015421">
    <property type="entry name" value="PyrdxlP-dep_Trfase_major"/>
</dbReference>
<dbReference type="SUPFAM" id="SSF53383">
    <property type="entry name" value="PLP-dependent transferases"/>
    <property type="match status" value="1"/>
</dbReference>
<feature type="region of interest" description="Disordered" evidence="4">
    <location>
        <begin position="1"/>
        <end position="20"/>
    </location>
</feature>
<dbReference type="InterPro" id="IPR015422">
    <property type="entry name" value="PyrdxlP-dep_Trfase_small"/>
</dbReference>
<protein>
    <submittedName>
        <fullName evidence="5">Aspartate aminotransferase family protein</fullName>
    </submittedName>
</protein>
<dbReference type="CDD" id="cd00610">
    <property type="entry name" value="OAT_like"/>
    <property type="match status" value="1"/>
</dbReference>
<dbReference type="InterPro" id="IPR049704">
    <property type="entry name" value="Aminotrans_3_PPA_site"/>
</dbReference>
<organism evidence="5 6">
    <name type="scientific">Geodermatophilus maliterrae</name>
    <dbReference type="NCBI Taxonomy" id="3162531"/>
    <lineage>
        <taxon>Bacteria</taxon>
        <taxon>Bacillati</taxon>
        <taxon>Actinomycetota</taxon>
        <taxon>Actinomycetes</taxon>
        <taxon>Geodermatophilales</taxon>
        <taxon>Geodermatophilaceae</taxon>
        <taxon>Geodermatophilus</taxon>
    </lineage>
</organism>
<dbReference type="PIRSF" id="PIRSF000521">
    <property type="entry name" value="Transaminase_4ab_Lys_Orn"/>
    <property type="match status" value="1"/>
</dbReference>
<dbReference type="RefSeq" id="WP_369208036.1">
    <property type="nucleotide sequence ID" value="NZ_JBFNXQ010000051.1"/>
</dbReference>
<reference evidence="5 6" key="1">
    <citation type="submission" date="2024-06" db="EMBL/GenBank/DDBJ databases">
        <title>Draft genome sequence of Geodermatophilus badlandi, a novel member of the Geodermatophilaceae isolated from badland sedimentary rocks in the Red desert, Wyoming, USA.</title>
        <authorList>
            <person name="Ben Tekaya S."/>
            <person name="Nouioui I."/>
            <person name="Flores G.M."/>
            <person name="Shaal M.N."/>
            <person name="Bredoire F."/>
            <person name="Basile F."/>
            <person name="Van Diepen L."/>
            <person name="Ward N.L."/>
        </authorList>
    </citation>
    <scope>NUCLEOTIDE SEQUENCE [LARGE SCALE GENOMIC DNA]</scope>
    <source>
        <strain evidence="5 6">WL48A</strain>
    </source>
</reference>
<keyword evidence="2 3" id="KW-0663">Pyridoxal phosphate</keyword>
<dbReference type="PANTHER" id="PTHR45688:SF13">
    <property type="entry name" value="ALANINE--GLYOXYLATE AMINOTRANSFERASE 2-LIKE"/>
    <property type="match status" value="1"/>
</dbReference>
<dbReference type="EMBL" id="JBFNXQ010000051">
    <property type="protein sequence ID" value="MEX5719823.1"/>
    <property type="molecule type" value="Genomic_DNA"/>
</dbReference>
<dbReference type="Pfam" id="PF00202">
    <property type="entry name" value="Aminotran_3"/>
    <property type="match status" value="1"/>
</dbReference>
<evidence type="ECO:0000256" key="2">
    <source>
        <dbReference type="ARBA" id="ARBA00022898"/>
    </source>
</evidence>
<evidence type="ECO:0000313" key="5">
    <source>
        <dbReference type="EMBL" id="MEX5719823.1"/>
    </source>
</evidence>
<dbReference type="Gene3D" id="3.40.640.10">
    <property type="entry name" value="Type I PLP-dependent aspartate aminotransferase-like (Major domain)"/>
    <property type="match status" value="1"/>
</dbReference>
<keyword evidence="5" id="KW-0808">Transferase</keyword>
<dbReference type="InterPro" id="IPR005814">
    <property type="entry name" value="Aminotrans_3"/>
</dbReference>
<accession>A0ABV3XI81</accession>
<proteinExistence type="inferred from homology"/>
<comment type="similarity">
    <text evidence="1 3">Belongs to the class-III pyridoxal-phosphate-dependent aminotransferase family.</text>
</comment>
<name>A0ABV3XI81_9ACTN</name>
<dbReference type="GO" id="GO:0008483">
    <property type="term" value="F:transaminase activity"/>
    <property type="evidence" value="ECO:0007669"/>
    <property type="project" value="UniProtKB-KW"/>
</dbReference>
<dbReference type="Gene3D" id="3.90.1150.10">
    <property type="entry name" value="Aspartate Aminotransferase, domain 1"/>
    <property type="match status" value="1"/>
</dbReference>
<evidence type="ECO:0000313" key="6">
    <source>
        <dbReference type="Proteomes" id="UP001560045"/>
    </source>
</evidence>
<dbReference type="PROSITE" id="PS00600">
    <property type="entry name" value="AA_TRANSFER_CLASS_3"/>
    <property type="match status" value="1"/>
</dbReference>
<evidence type="ECO:0000256" key="3">
    <source>
        <dbReference type="RuleBase" id="RU003560"/>
    </source>
</evidence>
<dbReference type="PANTHER" id="PTHR45688">
    <property type="match status" value="1"/>
</dbReference>
<dbReference type="InterPro" id="IPR015424">
    <property type="entry name" value="PyrdxlP-dep_Trfase"/>
</dbReference>
<keyword evidence="5" id="KW-0032">Aminotransferase</keyword>